<evidence type="ECO:0000313" key="2">
    <source>
        <dbReference type="EMBL" id="KUR72418.1"/>
    </source>
</evidence>
<dbReference type="EMBL" id="LLZS01000003">
    <property type="protein sequence ID" value="KUR72418.1"/>
    <property type="molecule type" value="Genomic_DNA"/>
</dbReference>
<evidence type="ECO:0000256" key="1">
    <source>
        <dbReference type="SAM" id="SignalP"/>
    </source>
</evidence>
<feature type="chain" id="PRO_5007157055" evidence="1">
    <location>
        <begin position="33"/>
        <end position="235"/>
    </location>
</feature>
<sequence>MLPRMLRFLSFATLICALLSAPLAAAPAPARAGMPDPDLRIDLHCAAAFAIAATEQARGSAAAMRLPPLAVRGKRFFAEAGTRAVGQGGMTQEAVRDLLVADVSAMQRRAAADPDRALVAEVTPCLARLDARVPPLKTPDLSQCAAILTLAWEEERTRAPDGAAARDLQTLAQVLAARAHDAFIAGGMSGDGADAAIETSREAMRKEAATRPGGVDNYDIAHCYELAAPDAKSHY</sequence>
<organism evidence="2 3">
    <name type="scientific">Novosphingobium fuchskuhlense</name>
    <dbReference type="NCBI Taxonomy" id="1117702"/>
    <lineage>
        <taxon>Bacteria</taxon>
        <taxon>Pseudomonadati</taxon>
        <taxon>Pseudomonadota</taxon>
        <taxon>Alphaproteobacteria</taxon>
        <taxon>Sphingomonadales</taxon>
        <taxon>Sphingomonadaceae</taxon>
        <taxon>Novosphingobium</taxon>
    </lineage>
</organism>
<name>A0A117UX15_9SPHN</name>
<dbReference type="AlphaFoldDB" id="A0A117UX15"/>
<proteinExistence type="predicted"/>
<feature type="signal peptide" evidence="1">
    <location>
        <begin position="1"/>
        <end position="32"/>
    </location>
</feature>
<dbReference type="RefSeq" id="WP_067906588.1">
    <property type="nucleotide sequence ID" value="NZ_KQ954244.1"/>
</dbReference>
<protein>
    <submittedName>
        <fullName evidence="2">Uncharacterized protein</fullName>
    </submittedName>
</protein>
<accession>A0A117UX15</accession>
<dbReference type="Proteomes" id="UP000058012">
    <property type="component" value="Unassembled WGS sequence"/>
</dbReference>
<gene>
    <name evidence="2" type="ORF">AQZ52_03935</name>
</gene>
<reference evidence="2 3" key="1">
    <citation type="submission" date="2015-10" db="EMBL/GenBank/DDBJ databases">
        <title>Draft genome sequence of Novosphingobium fuchskuhlense DSM 25065 isolated from a surface water sample of the southwest basin of Lake Grosse Fuchskuhle.</title>
        <authorList>
            <person name="Ruckert C."/>
            <person name="Winkler A."/>
            <person name="Glaeser J."/>
            <person name="Grossart H.-P."/>
            <person name="Kalinowski J."/>
            <person name="Glaeser S."/>
        </authorList>
    </citation>
    <scope>NUCLEOTIDE SEQUENCE [LARGE SCALE GENOMIC DNA]</scope>
    <source>
        <strain evidence="2 3">FNE08-7</strain>
    </source>
</reference>
<keyword evidence="3" id="KW-1185">Reference proteome</keyword>
<evidence type="ECO:0000313" key="3">
    <source>
        <dbReference type="Proteomes" id="UP000058012"/>
    </source>
</evidence>
<comment type="caution">
    <text evidence="2">The sequence shown here is derived from an EMBL/GenBank/DDBJ whole genome shotgun (WGS) entry which is preliminary data.</text>
</comment>
<dbReference type="STRING" id="1117702.AQZ52_03935"/>
<keyword evidence="1" id="KW-0732">Signal</keyword>